<name>A0AAU7P690_9XANT</name>
<dbReference type="GO" id="GO:0032259">
    <property type="term" value="P:methylation"/>
    <property type="evidence" value="ECO:0007669"/>
    <property type="project" value="UniProtKB-KW"/>
</dbReference>
<evidence type="ECO:0000313" key="3">
    <source>
        <dbReference type="EMBL" id="XBS37265.1"/>
    </source>
</evidence>
<protein>
    <submittedName>
        <fullName evidence="3">Class I SAM-dependent methyltransferase</fullName>
        <ecNumber evidence="3">2.1.1.-</ecNumber>
    </submittedName>
</protein>
<dbReference type="PANTHER" id="PTHR40048">
    <property type="entry name" value="RHAMNOSYL O-METHYLTRANSFERASE"/>
    <property type="match status" value="1"/>
</dbReference>
<gene>
    <name evidence="3" type="ORF">VZ068_17770</name>
</gene>
<dbReference type="AlphaFoldDB" id="A0AAU7P690"/>
<dbReference type="EC" id="2.1.1.-" evidence="3"/>
<keyword evidence="2 3" id="KW-0808">Transferase</keyword>
<accession>A0AAU7P690</accession>
<dbReference type="GO" id="GO:0008168">
    <property type="term" value="F:methyltransferase activity"/>
    <property type="evidence" value="ECO:0007669"/>
    <property type="project" value="UniProtKB-KW"/>
</dbReference>
<sequence>MRGSPIFVAAAWKRSFSDFVKQDGTWAIGLVATYKIYEALMISFTINNSMFMQPRNTPESAWLGHIPFAAWLVELVRPYILVELGTHRGASYLAFCQAVQTCAAPTRCYAVDTWQGDEHAGEYGDEVFLPLLDYHERNYADFSRLMRMRFEEAVEYFDDGTVDVLHIDGLHTYEAVRNDFETWQAKLSRRAVVLFHDINVRERGFGVWKYWDEMRVQYPSFAFTHTHGLGVLLVGPEQPQPLLDLCRLDDANGDAVLGNRLFDQLGKLIDANIDIVTLAREQGRLIGLVNEHEAARQALSQEVVDLKTGLEQRIDALHKGALKMDELKSSLDAADSLLREQLSHSQAILAFREKENQDLNASLLSITRELERVRGSLSWRLMGPFRRVRRLFG</sequence>
<dbReference type="Pfam" id="PF13578">
    <property type="entry name" value="Methyltransf_24"/>
    <property type="match status" value="1"/>
</dbReference>
<dbReference type="InterPro" id="IPR029063">
    <property type="entry name" value="SAM-dependent_MTases_sf"/>
</dbReference>
<dbReference type="RefSeq" id="WP_349656033.1">
    <property type="nucleotide sequence ID" value="NZ_CP144460.1"/>
</dbReference>
<dbReference type="PANTHER" id="PTHR40048:SF1">
    <property type="entry name" value="RHAMNOSYL O-METHYLTRANSFERASE"/>
    <property type="match status" value="1"/>
</dbReference>
<keyword evidence="1 3" id="KW-0489">Methyltransferase</keyword>
<dbReference type="Gene3D" id="3.40.50.150">
    <property type="entry name" value="Vaccinia Virus protein VP39"/>
    <property type="match status" value="1"/>
</dbReference>
<proteinExistence type="predicted"/>
<dbReference type="EMBL" id="CP144460">
    <property type="protein sequence ID" value="XBS37265.1"/>
    <property type="molecule type" value="Genomic_DNA"/>
</dbReference>
<dbReference type="GO" id="GO:0071770">
    <property type="term" value="P:DIM/DIP cell wall layer assembly"/>
    <property type="evidence" value="ECO:0007669"/>
    <property type="project" value="TreeGrafter"/>
</dbReference>
<dbReference type="GO" id="GO:0005886">
    <property type="term" value="C:plasma membrane"/>
    <property type="evidence" value="ECO:0007669"/>
    <property type="project" value="TreeGrafter"/>
</dbReference>
<evidence type="ECO:0000256" key="1">
    <source>
        <dbReference type="ARBA" id="ARBA00022603"/>
    </source>
</evidence>
<evidence type="ECO:0000256" key="2">
    <source>
        <dbReference type="ARBA" id="ARBA00022679"/>
    </source>
</evidence>
<organism evidence="3">
    <name type="scientific">Xanthomonas sp. 10-10</name>
    <dbReference type="NCBI Taxonomy" id="3115848"/>
    <lineage>
        <taxon>Bacteria</taxon>
        <taxon>Pseudomonadati</taxon>
        <taxon>Pseudomonadota</taxon>
        <taxon>Gammaproteobacteria</taxon>
        <taxon>Lysobacterales</taxon>
        <taxon>Lysobacteraceae</taxon>
        <taxon>Xanthomonas</taxon>
    </lineage>
</organism>
<dbReference type="SUPFAM" id="SSF53335">
    <property type="entry name" value="S-adenosyl-L-methionine-dependent methyltransferases"/>
    <property type="match status" value="1"/>
</dbReference>
<reference evidence="3" key="1">
    <citation type="submission" date="2024-02" db="EMBL/GenBank/DDBJ databases">
        <title>Complete genome sequence of Xanthomonas sp. 10-10.</title>
        <authorList>
            <person name="Biessy A."/>
            <person name="Ciotola M."/>
            <person name="Cadieux M."/>
            <person name="Soufiane B."/>
            <person name="Laforest M."/>
            <person name="Filion M."/>
        </authorList>
    </citation>
    <scope>NUCLEOTIDE SEQUENCE</scope>
    <source>
        <strain evidence="3">10-10</strain>
    </source>
</reference>